<evidence type="ECO:0000256" key="2">
    <source>
        <dbReference type="ARBA" id="ARBA00023125"/>
    </source>
</evidence>
<dbReference type="Gene3D" id="3.30.70.920">
    <property type="match status" value="1"/>
</dbReference>
<keyword evidence="2" id="KW-0238">DNA-binding</keyword>
<dbReference type="InterPro" id="IPR000485">
    <property type="entry name" value="AsnC-type_HTH_dom"/>
</dbReference>
<dbReference type="Pfam" id="PF13412">
    <property type="entry name" value="HTH_24"/>
    <property type="match status" value="1"/>
</dbReference>
<dbReference type="SUPFAM" id="SSF54909">
    <property type="entry name" value="Dimeric alpha+beta barrel"/>
    <property type="match status" value="1"/>
</dbReference>
<dbReference type="Proteomes" id="UP000053413">
    <property type="component" value="Unassembled WGS sequence"/>
</dbReference>
<dbReference type="RefSeq" id="WP_059148096.1">
    <property type="nucleotide sequence ID" value="NZ_LLZJ01000399.1"/>
</dbReference>
<dbReference type="GO" id="GO:0043200">
    <property type="term" value="P:response to amino acid"/>
    <property type="evidence" value="ECO:0007669"/>
    <property type="project" value="TreeGrafter"/>
</dbReference>
<dbReference type="InterPro" id="IPR011008">
    <property type="entry name" value="Dimeric_a/b-barrel"/>
</dbReference>
<feature type="region of interest" description="Disordered" evidence="4">
    <location>
        <begin position="146"/>
        <end position="165"/>
    </location>
</feature>
<dbReference type="AlphaFoldDB" id="A0A0X3VN60"/>
<feature type="domain" description="HTH asnC-type" evidence="5">
    <location>
        <begin position="1"/>
        <end position="62"/>
    </location>
</feature>
<dbReference type="OrthoDB" id="9809462at2"/>
<proteinExistence type="predicted"/>
<evidence type="ECO:0000256" key="1">
    <source>
        <dbReference type="ARBA" id="ARBA00023015"/>
    </source>
</evidence>
<evidence type="ECO:0000256" key="4">
    <source>
        <dbReference type="SAM" id="MobiDB-lite"/>
    </source>
</evidence>
<dbReference type="InterPro" id="IPR036390">
    <property type="entry name" value="WH_DNA-bd_sf"/>
</dbReference>
<dbReference type="SUPFAM" id="SSF46785">
    <property type="entry name" value="Winged helix' DNA-binding domain"/>
    <property type="match status" value="1"/>
</dbReference>
<dbReference type="InterPro" id="IPR036388">
    <property type="entry name" value="WH-like_DNA-bd_sf"/>
</dbReference>
<name>A0A0X3VN60_STRVO</name>
<evidence type="ECO:0000313" key="7">
    <source>
        <dbReference type="Proteomes" id="UP000053413"/>
    </source>
</evidence>
<dbReference type="SMART" id="SM00344">
    <property type="entry name" value="HTH_ASNC"/>
    <property type="match status" value="1"/>
</dbReference>
<protein>
    <submittedName>
        <fullName evidence="6">AsnC family transcriptional regulator</fullName>
    </submittedName>
</protein>
<keyword evidence="3" id="KW-0804">Transcription</keyword>
<dbReference type="PROSITE" id="PS50956">
    <property type="entry name" value="HTH_ASNC_2"/>
    <property type="match status" value="1"/>
</dbReference>
<dbReference type="Gene3D" id="1.10.10.10">
    <property type="entry name" value="Winged helix-like DNA-binding domain superfamily/Winged helix DNA-binding domain"/>
    <property type="match status" value="1"/>
</dbReference>
<sequence length="165" mass="18283">MDDLDTALLRLLLEEPRAGMREYARILGVARGTVQARLTRLQREGVIADLAPHLSPARMGYPVLAFVHLHLAQGQLDKVTGRLVLIPEVIEAHTIAGEGDLVCRVVARENHHLEDVIQQLIKMPGVVRTKTEVALSERVSHRLLPLVTQNGTPRPLTRNPASDPR</sequence>
<dbReference type="GO" id="GO:0005829">
    <property type="term" value="C:cytosol"/>
    <property type="evidence" value="ECO:0007669"/>
    <property type="project" value="TreeGrafter"/>
</dbReference>
<evidence type="ECO:0000313" key="6">
    <source>
        <dbReference type="EMBL" id="KUL45722.1"/>
    </source>
</evidence>
<keyword evidence="1" id="KW-0805">Transcription regulation</keyword>
<gene>
    <name evidence="6" type="ORF">ADL28_36565</name>
</gene>
<reference evidence="7" key="1">
    <citation type="submission" date="2015-10" db="EMBL/GenBank/DDBJ databases">
        <authorList>
            <person name="Ju K.-S."/>
            <person name="Doroghazi J.R."/>
            <person name="Metcalf W.W."/>
        </authorList>
    </citation>
    <scope>NUCLEOTIDE SEQUENCE [LARGE SCALE GENOMIC DNA]</scope>
    <source>
        <strain evidence="7">NRRL F-8817</strain>
    </source>
</reference>
<dbReference type="Pfam" id="PF01037">
    <property type="entry name" value="AsnC_trans_reg"/>
    <property type="match status" value="1"/>
</dbReference>
<organism evidence="6 7">
    <name type="scientific">Streptomyces violaceusniger</name>
    <dbReference type="NCBI Taxonomy" id="68280"/>
    <lineage>
        <taxon>Bacteria</taxon>
        <taxon>Bacillati</taxon>
        <taxon>Actinomycetota</taxon>
        <taxon>Actinomycetes</taxon>
        <taxon>Kitasatosporales</taxon>
        <taxon>Streptomycetaceae</taxon>
        <taxon>Streptomyces</taxon>
        <taxon>Streptomyces violaceusniger group</taxon>
    </lineage>
</organism>
<dbReference type="InterPro" id="IPR019887">
    <property type="entry name" value="Tscrpt_reg_AsnC/Lrp_C"/>
</dbReference>
<dbReference type="InterPro" id="IPR019888">
    <property type="entry name" value="Tscrpt_reg_AsnC-like"/>
</dbReference>
<evidence type="ECO:0000259" key="5">
    <source>
        <dbReference type="PROSITE" id="PS50956"/>
    </source>
</evidence>
<comment type="caution">
    <text evidence="6">The sequence shown here is derived from an EMBL/GenBank/DDBJ whole genome shotgun (WGS) entry which is preliminary data.</text>
</comment>
<dbReference type="PANTHER" id="PTHR30154">
    <property type="entry name" value="LEUCINE-RESPONSIVE REGULATORY PROTEIN"/>
    <property type="match status" value="1"/>
</dbReference>
<accession>A0A0X3VN60</accession>
<evidence type="ECO:0000256" key="3">
    <source>
        <dbReference type="ARBA" id="ARBA00023163"/>
    </source>
</evidence>
<dbReference type="PANTHER" id="PTHR30154:SF34">
    <property type="entry name" value="TRANSCRIPTIONAL REGULATOR AZLB"/>
    <property type="match status" value="1"/>
</dbReference>
<dbReference type="GO" id="GO:0043565">
    <property type="term" value="F:sequence-specific DNA binding"/>
    <property type="evidence" value="ECO:0007669"/>
    <property type="project" value="InterPro"/>
</dbReference>
<dbReference type="EMBL" id="LLZJ01000399">
    <property type="protein sequence ID" value="KUL45722.1"/>
    <property type="molecule type" value="Genomic_DNA"/>
</dbReference>
<dbReference type="PRINTS" id="PR00033">
    <property type="entry name" value="HTHASNC"/>
</dbReference>